<dbReference type="PANTHER" id="PTHR43400">
    <property type="entry name" value="FUMARATE REDUCTASE"/>
    <property type="match status" value="1"/>
</dbReference>
<dbReference type="OMA" id="PDRMTKG"/>
<dbReference type="AlphaFoldDB" id="C5LJU7"/>
<dbReference type="EMBL" id="GG682543">
    <property type="protein sequence ID" value="EER02996.1"/>
    <property type="molecule type" value="Genomic_DNA"/>
</dbReference>
<evidence type="ECO:0000256" key="2">
    <source>
        <dbReference type="ARBA" id="ARBA00023002"/>
    </source>
</evidence>
<dbReference type="OrthoDB" id="454040at2759"/>
<keyword evidence="5" id="KW-1185">Reference proteome</keyword>
<gene>
    <name evidence="4" type="ORF">Pmar_PMAR015011</name>
</gene>
<organism evidence="5">
    <name type="scientific">Perkinsus marinus (strain ATCC 50983 / TXsc)</name>
    <dbReference type="NCBI Taxonomy" id="423536"/>
    <lineage>
        <taxon>Eukaryota</taxon>
        <taxon>Sar</taxon>
        <taxon>Alveolata</taxon>
        <taxon>Perkinsozoa</taxon>
        <taxon>Perkinsea</taxon>
        <taxon>Perkinsida</taxon>
        <taxon>Perkinsidae</taxon>
        <taxon>Perkinsus</taxon>
    </lineage>
</organism>
<protein>
    <submittedName>
        <fullName evidence="4">Succinate dehydrogenase, putative</fullName>
    </submittedName>
</protein>
<dbReference type="PANTHER" id="PTHR43400:SF1">
    <property type="entry name" value="FUMARATE REDUCTASE"/>
    <property type="match status" value="1"/>
</dbReference>
<evidence type="ECO:0000259" key="3">
    <source>
        <dbReference type="Pfam" id="PF00890"/>
    </source>
</evidence>
<dbReference type="InterPro" id="IPR036188">
    <property type="entry name" value="FAD/NAD-bd_sf"/>
</dbReference>
<dbReference type="SUPFAM" id="SSF51905">
    <property type="entry name" value="FAD/NAD(P)-binding domain"/>
    <property type="match status" value="2"/>
</dbReference>
<reference evidence="4 5" key="1">
    <citation type="submission" date="2008-07" db="EMBL/GenBank/DDBJ databases">
        <authorList>
            <person name="El-Sayed N."/>
            <person name="Caler E."/>
            <person name="Inman J."/>
            <person name="Amedeo P."/>
            <person name="Hass B."/>
            <person name="Wortman J."/>
        </authorList>
    </citation>
    <scope>NUCLEOTIDE SEQUENCE [LARGE SCALE GENOMIC DNA]</scope>
    <source>
        <strain evidence="5">ATCC 50983 / TXsc</strain>
    </source>
</reference>
<dbReference type="InterPro" id="IPR003953">
    <property type="entry name" value="FAD-dep_OxRdtase_2_FAD-bd"/>
</dbReference>
<evidence type="ECO:0000313" key="4">
    <source>
        <dbReference type="EMBL" id="EER02996.1"/>
    </source>
</evidence>
<dbReference type="GeneID" id="9051578"/>
<name>C5LJU7_PERM5</name>
<feature type="domain" description="FAD-dependent oxidoreductase 2 FAD-binding" evidence="3">
    <location>
        <begin position="86"/>
        <end position="262"/>
    </location>
</feature>
<dbReference type="InParanoid" id="C5LJU7"/>
<dbReference type="Proteomes" id="UP000007800">
    <property type="component" value="Unassembled WGS sequence"/>
</dbReference>
<keyword evidence="2" id="KW-0560">Oxidoreductase</keyword>
<evidence type="ECO:0000256" key="1">
    <source>
        <dbReference type="ARBA" id="ARBA00022630"/>
    </source>
</evidence>
<accession>C5LJU7</accession>
<sequence>MGGLKIDTSSHVIGEGDKPIRGLYAAGEVMGGVHGNNRLGGNSLLDCVAYGRISGKDLMDTFFQSAKPVALKDLATGRTEPRRPAIVVGGGLAGFSAANTILERGGEVILIDKSAFCGGNSSKATSGINGSCTKTQKRLGIKDSNELFEFDCMKGGSKNPQLIKTMVEASGASVEWLMDNFDLDLSLLSRLGGHSVERTHRGKERFPGMTITYAEMQMAEAISKALPDRMTKGDVVGVKYEKGGKTYTLEGPVILATGGYGADFSKMVS</sequence>
<keyword evidence="1" id="KW-0285">Flavoprotein</keyword>
<dbReference type="Pfam" id="PF00890">
    <property type="entry name" value="FAD_binding_2"/>
    <property type="match status" value="2"/>
</dbReference>
<dbReference type="InterPro" id="IPR050315">
    <property type="entry name" value="FAD-oxidoreductase_2"/>
</dbReference>
<feature type="domain" description="FAD-dependent oxidoreductase 2 FAD-binding" evidence="3">
    <location>
        <begin position="1"/>
        <end position="44"/>
    </location>
</feature>
<dbReference type="Gene3D" id="3.50.50.60">
    <property type="entry name" value="FAD/NAD(P)-binding domain"/>
    <property type="match status" value="2"/>
</dbReference>
<proteinExistence type="predicted"/>
<dbReference type="RefSeq" id="XP_002771180.1">
    <property type="nucleotide sequence ID" value="XM_002771134.1"/>
</dbReference>
<dbReference type="GO" id="GO:0016491">
    <property type="term" value="F:oxidoreductase activity"/>
    <property type="evidence" value="ECO:0007669"/>
    <property type="project" value="UniProtKB-KW"/>
</dbReference>
<evidence type="ECO:0000313" key="5">
    <source>
        <dbReference type="Proteomes" id="UP000007800"/>
    </source>
</evidence>